<evidence type="ECO:0000313" key="4">
    <source>
        <dbReference type="EMBL" id="KAH9378210.1"/>
    </source>
</evidence>
<dbReference type="VEuPathDB" id="VectorBase:HLOH_057500"/>
<dbReference type="EMBL" id="JABSTR010000008">
    <property type="protein sequence ID" value="KAH9378210.1"/>
    <property type="molecule type" value="Genomic_DNA"/>
</dbReference>
<dbReference type="Pfam" id="PF13359">
    <property type="entry name" value="DDE_Tnp_4"/>
    <property type="match status" value="1"/>
</dbReference>
<dbReference type="PANTHER" id="PTHR23080:SF141">
    <property type="entry name" value="TRANSPOSASE HELIX-TURN-HELIX DOMAIN-CONTAINING PROTEIN"/>
    <property type="match status" value="1"/>
</dbReference>
<keyword evidence="2" id="KW-0479">Metal-binding</keyword>
<dbReference type="Proteomes" id="UP000821853">
    <property type="component" value="Unassembled WGS sequence"/>
</dbReference>
<keyword evidence="5" id="KW-1185">Reference proteome</keyword>
<evidence type="ECO:0000256" key="1">
    <source>
        <dbReference type="ARBA" id="ARBA00001968"/>
    </source>
</evidence>
<dbReference type="OrthoDB" id="6430815at2759"/>
<evidence type="ECO:0000256" key="2">
    <source>
        <dbReference type="ARBA" id="ARBA00022723"/>
    </source>
</evidence>
<proteinExistence type="predicted"/>
<gene>
    <name evidence="4" type="ORF">HPB48_014910</name>
</gene>
<dbReference type="GO" id="GO:0046872">
    <property type="term" value="F:metal ion binding"/>
    <property type="evidence" value="ECO:0007669"/>
    <property type="project" value="UniProtKB-KW"/>
</dbReference>
<dbReference type="AlphaFoldDB" id="A0A9J6GRZ4"/>
<comment type="caution">
    <text evidence="4">The sequence shown here is derived from an EMBL/GenBank/DDBJ whole genome shotgun (WGS) entry which is preliminary data.</text>
</comment>
<dbReference type="OMA" id="FNIDSEC"/>
<reference evidence="4 5" key="1">
    <citation type="journal article" date="2020" name="Cell">
        <title>Large-Scale Comparative Analyses of Tick Genomes Elucidate Their Genetic Diversity and Vector Capacities.</title>
        <authorList>
            <consortium name="Tick Genome and Microbiome Consortium (TIGMIC)"/>
            <person name="Jia N."/>
            <person name="Wang J."/>
            <person name="Shi W."/>
            <person name="Du L."/>
            <person name="Sun Y."/>
            <person name="Zhan W."/>
            <person name="Jiang J.F."/>
            <person name="Wang Q."/>
            <person name="Zhang B."/>
            <person name="Ji P."/>
            <person name="Bell-Sakyi L."/>
            <person name="Cui X.M."/>
            <person name="Yuan T.T."/>
            <person name="Jiang B.G."/>
            <person name="Yang W.F."/>
            <person name="Lam T.T."/>
            <person name="Chang Q.C."/>
            <person name="Ding S.J."/>
            <person name="Wang X.J."/>
            <person name="Zhu J.G."/>
            <person name="Ruan X.D."/>
            <person name="Zhao L."/>
            <person name="Wei J.T."/>
            <person name="Ye R.Z."/>
            <person name="Que T.C."/>
            <person name="Du C.H."/>
            <person name="Zhou Y.H."/>
            <person name="Cheng J.X."/>
            <person name="Dai P.F."/>
            <person name="Guo W.B."/>
            <person name="Han X.H."/>
            <person name="Huang E.J."/>
            <person name="Li L.F."/>
            <person name="Wei W."/>
            <person name="Gao Y.C."/>
            <person name="Liu J.Z."/>
            <person name="Shao H.Z."/>
            <person name="Wang X."/>
            <person name="Wang C.C."/>
            <person name="Yang T.C."/>
            <person name="Huo Q.B."/>
            <person name="Li W."/>
            <person name="Chen H.Y."/>
            <person name="Chen S.E."/>
            <person name="Zhou L.G."/>
            <person name="Ni X.B."/>
            <person name="Tian J.H."/>
            <person name="Sheng Y."/>
            <person name="Liu T."/>
            <person name="Pan Y.S."/>
            <person name="Xia L.Y."/>
            <person name="Li J."/>
            <person name="Zhao F."/>
            <person name="Cao W.C."/>
        </authorList>
    </citation>
    <scope>NUCLEOTIDE SEQUENCE [LARGE SCALE GENOMIC DNA]</scope>
    <source>
        <strain evidence="4">HaeL-2018</strain>
    </source>
</reference>
<dbReference type="PANTHER" id="PTHR23080">
    <property type="entry name" value="THAP DOMAIN PROTEIN"/>
    <property type="match status" value="1"/>
</dbReference>
<comment type="cofactor">
    <cofactor evidence="1">
        <name>a divalent metal cation</name>
        <dbReference type="ChEBI" id="CHEBI:60240"/>
    </cofactor>
</comment>
<accession>A0A9J6GRZ4</accession>
<name>A0A9J6GRZ4_HAELO</name>
<organism evidence="4 5">
    <name type="scientific">Haemaphysalis longicornis</name>
    <name type="common">Bush tick</name>
    <dbReference type="NCBI Taxonomy" id="44386"/>
    <lineage>
        <taxon>Eukaryota</taxon>
        <taxon>Metazoa</taxon>
        <taxon>Ecdysozoa</taxon>
        <taxon>Arthropoda</taxon>
        <taxon>Chelicerata</taxon>
        <taxon>Arachnida</taxon>
        <taxon>Acari</taxon>
        <taxon>Parasitiformes</taxon>
        <taxon>Ixodida</taxon>
        <taxon>Ixodoidea</taxon>
        <taxon>Ixodidae</taxon>
        <taxon>Haemaphysalinae</taxon>
        <taxon>Haemaphysalis</taxon>
    </lineage>
</organism>
<evidence type="ECO:0000313" key="5">
    <source>
        <dbReference type="Proteomes" id="UP000821853"/>
    </source>
</evidence>
<dbReference type="InterPro" id="IPR027806">
    <property type="entry name" value="HARBI1_dom"/>
</dbReference>
<sequence>MDSDVLNRLEPSKDDDVMVDKGFNIDSECRALGIGVIQPPFLRKQQQFSREDAIKTVHIARARVHVERAIQRLKLFRMLKGPLPWEMLAVADEAMIVIAGIVNLSAPILADKRFHPSVLCTL</sequence>
<evidence type="ECO:0000259" key="3">
    <source>
        <dbReference type="Pfam" id="PF13359"/>
    </source>
</evidence>
<protein>
    <recommendedName>
        <fullName evidence="3">DDE Tnp4 domain-containing protein</fullName>
    </recommendedName>
</protein>
<feature type="domain" description="DDE Tnp4" evidence="3">
    <location>
        <begin position="3"/>
        <end position="103"/>
    </location>
</feature>